<evidence type="ECO:0000313" key="2">
    <source>
        <dbReference type="Proteomes" id="UP000305064"/>
    </source>
</evidence>
<reference evidence="1 2" key="1">
    <citation type="submission" date="2018-10" db="EMBL/GenBank/DDBJ databases">
        <title>Fifty Aureobasidium pullulans genomes reveal a recombining polyextremotolerant generalist.</title>
        <authorList>
            <person name="Gostincar C."/>
            <person name="Turk M."/>
            <person name="Zajc J."/>
            <person name="Gunde-Cimerman N."/>
        </authorList>
    </citation>
    <scope>NUCLEOTIDE SEQUENCE [LARGE SCALE GENOMIC DNA]</scope>
    <source>
        <strain evidence="1 2">EXF-4256</strain>
    </source>
</reference>
<sequence length="80" mass="8866">MTGLDDDVPVSKRKVLSLNTSHCRSLLLERPTDVPSVKLCLCTIIFQIRQTLPEIATASRTPRVMMLLVKLIVHSHIASG</sequence>
<protein>
    <submittedName>
        <fullName evidence="1">Uncharacterized protein</fullName>
    </submittedName>
</protein>
<dbReference type="AlphaFoldDB" id="A0AB38M553"/>
<accession>A0AB38M553</accession>
<dbReference type="Proteomes" id="UP000305064">
    <property type="component" value="Unassembled WGS sequence"/>
</dbReference>
<organism evidence="1 2">
    <name type="scientific">Aureobasidium pullulans</name>
    <name type="common">Black yeast</name>
    <name type="synonym">Pullularia pullulans</name>
    <dbReference type="NCBI Taxonomy" id="5580"/>
    <lineage>
        <taxon>Eukaryota</taxon>
        <taxon>Fungi</taxon>
        <taxon>Dikarya</taxon>
        <taxon>Ascomycota</taxon>
        <taxon>Pezizomycotina</taxon>
        <taxon>Dothideomycetes</taxon>
        <taxon>Dothideomycetidae</taxon>
        <taxon>Dothideales</taxon>
        <taxon>Saccotheciaceae</taxon>
        <taxon>Aureobasidium</taxon>
    </lineage>
</organism>
<dbReference type="EMBL" id="QZBJ01000010">
    <property type="protein sequence ID" value="THY77494.1"/>
    <property type="molecule type" value="Genomic_DNA"/>
</dbReference>
<gene>
    <name evidence="1" type="ORF">D6C94_02155</name>
</gene>
<comment type="caution">
    <text evidence="1">The sequence shown here is derived from an EMBL/GenBank/DDBJ whole genome shotgun (WGS) entry which is preliminary data.</text>
</comment>
<evidence type="ECO:0000313" key="1">
    <source>
        <dbReference type="EMBL" id="THY77494.1"/>
    </source>
</evidence>
<name>A0AB38M553_AURPU</name>
<proteinExistence type="predicted"/>